<evidence type="ECO:0000256" key="2">
    <source>
        <dbReference type="ARBA" id="ARBA00022857"/>
    </source>
</evidence>
<keyword evidence="6" id="KW-1185">Reference proteome</keyword>
<keyword evidence="3" id="KW-0560">Oxidoreductase</keyword>
<proteinExistence type="predicted"/>
<dbReference type="InterPro" id="IPR002734">
    <property type="entry name" value="RibDG_C"/>
</dbReference>
<dbReference type="Gene3D" id="3.40.430.10">
    <property type="entry name" value="Dihydrofolate Reductase, subunit A"/>
    <property type="match status" value="1"/>
</dbReference>
<organism evidence="5 6">
    <name type="scientific">Microbacterium ulmi</name>
    <dbReference type="NCBI Taxonomy" id="179095"/>
    <lineage>
        <taxon>Bacteria</taxon>
        <taxon>Bacillati</taxon>
        <taxon>Actinomycetota</taxon>
        <taxon>Actinomycetes</taxon>
        <taxon>Micrococcales</taxon>
        <taxon>Microbacteriaceae</taxon>
        <taxon>Microbacterium</taxon>
    </lineage>
</organism>
<comment type="pathway">
    <text evidence="1">Cofactor biosynthesis; riboflavin biosynthesis.</text>
</comment>
<dbReference type="PANTHER" id="PTHR38011">
    <property type="entry name" value="DIHYDROFOLATE REDUCTASE FAMILY PROTEIN (AFU_ORTHOLOGUE AFUA_8G06820)"/>
    <property type="match status" value="1"/>
</dbReference>
<dbReference type="RefSeq" id="WP_167040550.1">
    <property type="nucleotide sequence ID" value="NZ_BAAANA010000003.1"/>
</dbReference>
<protein>
    <recommendedName>
        <fullName evidence="4">Bacterial bifunctional deaminase-reductase C-terminal domain-containing protein</fullName>
    </recommendedName>
</protein>
<dbReference type="Pfam" id="PF01872">
    <property type="entry name" value="RibD_C"/>
    <property type="match status" value="1"/>
</dbReference>
<evidence type="ECO:0000313" key="6">
    <source>
        <dbReference type="Proteomes" id="UP000543598"/>
    </source>
</evidence>
<evidence type="ECO:0000256" key="3">
    <source>
        <dbReference type="ARBA" id="ARBA00023002"/>
    </source>
</evidence>
<gene>
    <name evidence="5" type="ORF">HLA99_10205</name>
</gene>
<feature type="domain" description="Bacterial bifunctional deaminase-reductase C-terminal" evidence="4">
    <location>
        <begin position="35"/>
        <end position="201"/>
    </location>
</feature>
<dbReference type="AlphaFoldDB" id="A0A7Y2Q0C9"/>
<dbReference type="SUPFAM" id="SSF53597">
    <property type="entry name" value="Dihydrofolate reductase-like"/>
    <property type="match status" value="1"/>
</dbReference>
<dbReference type="InterPro" id="IPR024072">
    <property type="entry name" value="DHFR-like_dom_sf"/>
</dbReference>
<dbReference type="InterPro" id="IPR050765">
    <property type="entry name" value="Riboflavin_Biosynth_HTPR"/>
</dbReference>
<dbReference type="EMBL" id="JABEMB010000013">
    <property type="protein sequence ID" value="NNH04223.1"/>
    <property type="molecule type" value="Genomic_DNA"/>
</dbReference>
<reference evidence="5 6" key="1">
    <citation type="submission" date="2020-05" db="EMBL/GenBank/DDBJ databases">
        <title>MicrobeNet Type strains.</title>
        <authorList>
            <person name="Nicholson A.C."/>
        </authorList>
    </citation>
    <scope>NUCLEOTIDE SEQUENCE [LARGE SCALE GENOMIC DNA]</scope>
    <source>
        <strain evidence="5 6">JCM 14282</strain>
    </source>
</reference>
<evidence type="ECO:0000256" key="1">
    <source>
        <dbReference type="ARBA" id="ARBA00005104"/>
    </source>
</evidence>
<keyword evidence="2" id="KW-0521">NADP</keyword>
<sequence>MIVTEIVPRTLDAVDASTDEARAWLRTRYAREDAAYVRLNMITSLTGSASGADGTSETLTNRVDRRILGVIRAEADVVLVGAQSVRAEGYVVPRSVRLAIVTSSGDLAGHRLRLEQGATPGRVILVCPQRRADELAESTRSLGVQVLGVPGSERLQPGAIVAALRGRGLTRIVCEGGPSLASQFANAGLIDEFCVTVAPALEPVDKPFVRLAERAAAEVAGHLVDEAGFSYLRLRALR</sequence>
<name>A0A7Y2Q0C9_9MICO</name>
<accession>A0A7Y2Q0C9</accession>
<dbReference type="Proteomes" id="UP000543598">
    <property type="component" value="Unassembled WGS sequence"/>
</dbReference>
<evidence type="ECO:0000313" key="5">
    <source>
        <dbReference type="EMBL" id="NNH04223.1"/>
    </source>
</evidence>
<evidence type="ECO:0000259" key="4">
    <source>
        <dbReference type="Pfam" id="PF01872"/>
    </source>
</evidence>
<dbReference type="GO" id="GO:0008703">
    <property type="term" value="F:5-amino-6-(5-phosphoribosylamino)uracil reductase activity"/>
    <property type="evidence" value="ECO:0007669"/>
    <property type="project" value="InterPro"/>
</dbReference>
<comment type="caution">
    <text evidence="5">The sequence shown here is derived from an EMBL/GenBank/DDBJ whole genome shotgun (WGS) entry which is preliminary data.</text>
</comment>
<dbReference type="PANTHER" id="PTHR38011:SF7">
    <property type="entry name" value="2,5-DIAMINO-6-RIBOSYLAMINO-4(3H)-PYRIMIDINONE 5'-PHOSPHATE REDUCTASE"/>
    <property type="match status" value="1"/>
</dbReference>
<dbReference type="GO" id="GO:0009231">
    <property type="term" value="P:riboflavin biosynthetic process"/>
    <property type="evidence" value="ECO:0007669"/>
    <property type="project" value="InterPro"/>
</dbReference>